<feature type="transmembrane region" description="Helical" evidence="1">
    <location>
        <begin position="62"/>
        <end position="79"/>
    </location>
</feature>
<evidence type="ECO:0000256" key="1">
    <source>
        <dbReference type="SAM" id="Phobius"/>
    </source>
</evidence>
<proteinExistence type="predicted"/>
<keyword evidence="3" id="KW-1185">Reference proteome</keyword>
<dbReference type="EMBL" id="BAAAES010000007">
    <property type="protein sequence ID" value="GAA0663711.1"/>
    <property type="molecule type" value="Genomic_DNA"/>
</dbReference>
<sequence length="119" mass="12632">MIAMARPAALLALLIAGGVYWQVVCQLDRVAEPWDAARYWTLWYPVSFVLAAVAGAAMPKRAWLAGIIVTAAQLPVMWANTGIPALWMLGVAMCAVLAVPVSGVAALAGWTATRARRAL</sequence>
<name>A0ABN1HQZ1_9SPHN</name>
<feature type="transmembrane region" description="Helical" evidence="1">
    <location>
        <begin position="85"/>
        <end position="110"/>
    </location>
</feature>
<dbReference type="Proteomes" id="UP001500238">
    <property type="component" value="Unassembled WGS sequence"/>
</dbReference>
<organism evidence="2 3">
    <name type="scientific">Sphingomonas insulae</name>
    <dbReference type="NCBI Taxonomy" id="424800"/>
    <lineage>
        <taxon>Bacteria</taxon>
        <taxon>Pseudomonadati</taxon>
        <taxon>Pseudomonadota</taxon>
        <taxon>Alphaproteobacteria</taxon>
        <taxon>Sphingomonadales</taxon>
        <taxon>Sphingomonadaceae</taxon>
        <taxon>Sphingomonas</taxon>
    </lineage>
</organism>
<keyword evidence="1" id="KW-0472">Membrane</keyword>
<keyword evidence="1" id="KW-1133">Transmembrane helix</keyword>
<evidence type="ECO:0000313" key="2">
    <source>
        <dbReference type="EMBL" id="GAA0663711.1"/>
    </source>
</evidence>
<feature type="transmembrane region" description="Helical" evidence="1">
    <location>
        <begin position="37"/>
        <end position="55"/>
    </location>
</feature>
<evidence type="ECO:0000313" key="3">
    <source>
        <dbReference type="Proteomes" id="UP001500238"/>
    </source>
</evidence>
<keyword evidence="1" id="KW-0812">Transmembrane</keyword>
<comment type="caution">
    <text evidence="2">The sequence shown here is derived from an EMBL/GenBank/DDBJ whole genome shotgun (WGS) entry which is preliminary data.</text>
</comment>
<reference evidence="2 3" key="1">
    <citation type="journal article" date="2019" name="Int. J. Syst. Evol. Microbiol.">
        <title>The Global Catalogue of Microorganisms (GCM) 10K type strain sequencing project: providing services to taxonomists for standard genome sequencing and annotation.</title>
        <authorList>
            <consortium name="The Broad Institute Genomics Platform"/>
            <consortium name="The Broad Institute Genome Sequencing Center for Infectious Disease"/>
            <person name="Wu L."/>
            <person name="Ma J."/>
        </authorList>
    </citation>
    <scope>NUCLEOTIDE SEQUENCE [LARGE SCALE GENOMIC DNA]</scope>
    <source>
        <strain evidence="2 3">JCM 14603</strain>
    </source>
</reference>
<gene>
    <name evidence="2" type="ORF">GCM10009102_11200</name>
</gene>
<accession>A0ABN1HQZ1</accession>
<protein>
    <submittedName>
        <fullName evidence="2">Uncharacterized protein</fullName>
    </submittedName>
</protein>